<dbReference type="InterPro" id="IPR018641">
    <property type="entry name" value="Trfase_1_rSAM/seldom-assoc"/>
</dbReference>
<evidence type="ECO:0000313" key="2">
    <source>
        <dbReference type="Proteomes" id="UP000249700"/>
    </source>
</evidence>
<name>A0A328XXQ9_9GAMM</name>
<organism evidence="1 2">
    <name type="scientific">Onishia taeanensis</name>
    <dbReference type="NCBI Taxonomy" id="284577"/>
    <lineage>
        <taxon>Bacteria</taxon>
        <taxon>Pseudomonadati</taxon>
        <taxon>Pseudomonadota</taxon>
        <taxon>Gammaproteobacteria</taxon>
        <taxon>Oceanospirillales</taxon>
        <taxon>Halomonadaceae</taxon>
        <taxon>Onishia</taxon>
    </lineage>
</organism>
<accession>A0A328XXQ9</accession>
<evidence type="ECO:0000313" key="1">
    <source>
        <dbReference type="EMBL" id="RAR63096.1"/>
    </source>
</evidence>
<dbReference type="Pfam" id="PF09837">
    <property type="entry name" value="DUF2064"/>
    <property type="match status" value="1"/>
</dbReference>
<dbReference type="NCBIfam" id="TIGR04282">
    <property type="entry name" value="glyco_like_cofC"/>
    <property type="match status" value="1"/>
</dbReference>
<dbReference type="SUPFAM" id="SSF53448">
    <property type="entry name" value="Nucleotide-diphospho-sugar transferases"/>
    <property type="match status" value="1"/>
</dbReference>
<dbReference type="Gene3D" id="3.90.550.10">
    <property type="entry name" value="Spore Coat Polysaccharide Biosynthesis Protein SpsA, Chain A"/>
    <property type="match status" value="1"/>
</dbReference>
<dbReference type="PANTHER" id="PTHR36529">
    <property type="entry name" value="SLL1095 PROTEIN"/>
    <property type="match status" value="1"/>
</dbReference>
<dbReference type="AlphaFoldDB" id="A0A328XXQ9"/>
<reference evidence="1 2" key="1">
    <citation type="submission" date="2018-06" db="EMBL/GenBank/DDBJ databases">
        <title>Comparative analysis of microorganisms from saline springs in Andes Mountain Range, Colombia.</title>
        <authorList>
            <person name="Rubin E."/>
        </authorList>
    </citation>
    <scope>NUCLEOTIDE SEQUENCE [LARGE SCALE GENOMIC DNA]</scope>
    <source>
        <strain evidence="1 2">USBA-857</strain>
    </source>
</reference>
<sequence length="208" mass="22586">MHADPLNDGFPLAILAKAPVPGRVKTRLTPTFAPETAARLHEQLLRQTLKVALAATPAHRIVLWTSLEHDHPLFVEFAERHGISLRPQPEGDLGVRMFTALEAMGAPGLLVGSDCPVLAPQLLADCHAALAHHDGVLLPAEDGGYALVGLRAPCQAFFTDIAWGSDRVLAQTLTRADSLGWRLAQPAKVWDVDRPEDVARWQNQDTSP</sequence>
<dbReference type="EMBL" id="QLSX01000003">
    <property type="protein sequence ID" value="RAR63096.1"/>
    <property type="molecule type" value="Genomic_DNA"/>
</dbReference>
<comment type="caution">
    <text evidence="1">The sequence shown here is derived from an EMBL/GenBank/DDBJ whole genome shotgun (WGS) entry which is preliminary data.</text>
</comment>
<dbReference type="PANTHER" id="PTHR36529:SF1">
    <property type="entry name" value="GLYCOSYLTRANSFERASE"/>
    <property type="match status" value="1"/>
</dbReference>
<dbReference type="RefSeq" id="WP_112054263.1">
    <property type="nucleotide sequence ID" value="NZ_QLSX01000003.1"/>
</dbReference>
<dbReference type="OrthoDB" id="9798250at2"/>
<evidence type="ECO:0008006" key="3">
    <source>
        <dbReference type="Google" id="ProtNLM"/>
    </source>
</evidence>
<dbReference type="Proteomes" id="UP000249700">
    <property type="component" value="Unassembled WGS sequence"/>
</dbReference>
<proteinExistence type="predicted"/>
<dbReference type="InterPro" id="IPR029044">
    <property type="entry name" value="Nucleotide-diphossugar_trans"/>
</dbReference>
<protein>
    <recommendedName>
        <fullName evidence="3">Glycosyltransferase</fullName>
    </recommendedName>
</protein>
<gene>
    <name evidence="1" type="ORF">BCL93_103329</name>
</gene>